<proteinExistence type="predicted"/>
<accession>A0A0D2BBQ6</accession>
<dbReference type="GeneID" id="27333144"/>
<dbReference type="EMBL" id="KN847495">
    <property type="protein sequence ID" value="KIW16010.1"/>
    <property type="molecule type" value="Genomic_DNA"/>
</dbReference>
<protein>
    <submittedName>
        <fullName evidence="1">Uncharacterized protein</fullName>
    </submittedName>
</protein>
<evidence type="ECO:0000313" key="1">
    <source>
        <dbReference type="EMBL" id="KIW16010.1"/>
    </source>
</evidence>
<evidence type="ECO:0000313" key="2">
    <source>
        <dbReference type="Proteomes" id="UP000053328"/>
    </source>
</evidence>
<reference evidence="1 2" key="1">
    <citation type="submission" date="2015-01" db="EMBL/GenBank/DDBJ databases">
        <title>The Genome Sequence of Exophiala spinifera CBS89968.</title>
        <authorList>
            <consortium name="The Broad Institute Genomics Platform"/>
            <person name="Cuomo C."/>
            <person name="de Hoog S."/>
            <person name="Gorbushina A."/>
            <person name="Stielow B."/>
            <person name="Teixiera M."/>
            <person name="Abouelleil A."/>
            <person name="Chapman S.B."/>
            <person name="Priest M."/>
            <person name="Young S.K."/>
            <person name="Wortman J."/>
            <person name="Nusbaum C."/>
            <person name="Birren B."/>
        </authorList>
    </citation>
    <scope>NUCLEOTIDE SEQUENCE [LARGE SCALE GENOMIC DNA]</scope>
    <source>
        <strain evidence="1 2">CBS 89968</strain>
    </source>
</reference>
<organism evidence="1 2">
    <name type="scientific">Exophiala spinifera</name>
    <dbReference type="NCBI Taxonomy" id="91928"/>
    <lineage>
        <taxon>Eukaryota</taxon>
        <taxon>Fungi</taxon>
        <taxon>Dikarya</taxon>
        <taxon>Ascomycota</taxon>
        <taxon>Pezizomycotina</taxon>
        <taxon>Eurotiomycetes</taxon>
        <taxon>Chaetothyriomycetidae</taxon>
        <taxon>Chaetothyriales</taxon>
        <taxon>Herpotrichiellaceae</taxon>
        <taxon>Exophiala</taxon>
    </lineage>
</organism>
<sequence length="146" mass="16020">MPCCLAVDLRGHTNYGLHEHEFYATGNIGASPSANREYLSHLASTGKDLAGGRSADDRVHCSGALRPSRQTLRLQIVDAIYAYSMALMEDGEGQGGQQDTVHHTAYRDTNKSYLLVKLLYLTVRIFNSWWLLGDPILVLIGAIASV</sequence>
<dbReference type="Proteomes" id="UP000053328">
    <property type="component" value="Unassembled WGS sequence"/>
</dbReference>
<dbReference type="AlphaFoldDB" id="A0A0D2BBQ6"/>
<dbReference type="RefSeq" id="XP_016236226.1">
    <property type="nucleotide sequence ID" value="XM_016380399.1"/>
</dbReference>
<keyword evidence="2" id="KW-1185">Reference proteome</keyword>
<dbReference type="VEuPathDB" id="FungiDB:PV08_06061"/>
<dbReference type="HOGENOM" id="CLU_1777469_0_0_1"/>
<gene>
    <name evidence="1" type="ORF">PV08_06061</name>
</gene>
<name>A0A0D2BBQ6_9EURO</name>